<evidence type="ECO:0000256" key="1">
    <source>
        <dbReference type="ARBA" id="ARBA00023136"/>
    </source>
</evidence>
<accession>A0A7W2EQH4</accession>
<dbReference type="Proteomes" id="UP000534388">
    <property type="component" value="Unassembled WGS sequence"/>
</dbReference>
<keyword evidence="1" id="KW-0472">Membrane</keyword>
<feature type="signal peptide" evidence="2">
    <location>
        <begin position="1"/>
        <end position="26"/>
    </location>
</feature>
<comment type="caution">
    <text evidence="3">The sequence shown here is derived from an EMBL/GenBank/DDBJ whole genome shotgun (WGS) entry which is preliminary data.</text>
</comment>
<dbReference type="GO" id="GO:0009252">
    <property type="term" value="P:peptidoglycan biosynthetic process"/>
    <property type="evidence" value="ECO:0007669"/>
    <property type="project" value="TreeGrafter"/>
</dbReference>
<dbReference type="EMBL" id="JACEZT010000003">
    <property type="protein sequence ID" value="MBA5636781.1"/>
    <property type="molecule type" value="Genomic_DNA"/>
</dbReference>
<dbReference type="InterPro" id="IPR007443">
    <property type="entry name" value="LpoA"/>
</dbReference>
<dbReference type="Pfam" id="PF04348">
    <property type="entry name" value="LppC"/>
    <property type="match status" value="1"/>
</dbReference>
<dbReference type="PROSITE" id="PS51257">
    <property type="entry name" value="PROKAR_LIPOPROTEIN"/>
    <property type="match status" value="1"/>
</dbReference>
<dbReference type="PANTHER" id="PTHR38038">
    <property type="entry name" value="PENICILLIN-BINDING PROTEIN ACTIVATOR LPOA"/>
    <property type="match status" value="1"/>
</dbReference>
<evidence type="ECO:0000313" key="3">
    <source>
        <dbReference type="EMBL" id="MBA5636781.1"/>
    </source>
</evidence>
<reference evidence="3 4" key="1">
    <citation type="submission" date="2020-07" db="EMBL/GenBank/DDBJ databases">
        <title>Novel species isolated from subtropical streams in China.</title>
        <authorList>
            <person name="Lu H."/>
        </authorList>
    </citation>
    <scope>NUCLEOTIDE SEQUENCE [LARGE SCALE GENOMIC DNA]</scope>
    <source>
        <strain evidence="3 4">LX20W</strain>
    </source>
</reference>
<dbReference type="Gene3D" id="3.40.50.2300">
    <property type="match status" value="2"/>
</dbReference>
<protein>
    <submittedName>
        <fullName evidence="3">Penicillin-binding protein activator</fullName>
    </submittedName>
</protein>
<feature type="chain" id="PRO_5030995637" evidence="2">
    <location>
        <begin position="27"/>
        <end position="447"/>
    </location>
</feature>
<dbReference type="SUPFAM" id="SSF53822">
    <property type="entry name" value="Periplasmic binding protein-like I"/>
    <property type="match status" value="1"/>
</dbReference>
<proteinExistence type="predicted"/>
<organism evidence="3 4">
    <name type="scientific">Rugamonas brunnea</name>
    <dbReference type="NCBI Taxonomy" id="2758569"/>
    <lineage>
        <taxon>Bacteria</taxon>
        <taxon>Pseudomonadati</taxon>
        <taxon>Pseudomonadota</taxon>
        <taxon>Betaproteobacteria</taxon>
        <taxon>Burkholderiales</taxon>
        <taxon>Oxalobacteraceae</taxon>
        <taxon>Telluria group</taxon>
        <taxon>Rugamonas</taxon>
    </lineage>
</organism>
<name>A0A7W2EQH4_9BURK</name>
<dbReference type="InterPro" id="IPR028082">
    <property type="entry name" value="Peripla_BP_I"/>
</dbReference>
<dbReference type="PANTHER" id="PTHR38038:SF1">
    <property type="entry name" value="PENICILLIN-BINDING PROTEIN ACTIVATOR LPOA"/>
    <property type="match status" value="1"/>
</dbReference>
<dbReference type="AlphaFoldDB" id="A0A7W2EQH4"/>
<gene>
    <name evidence="3" type="ORF">H3H37_06900</name>
</gene>
<sequence>MLAKSVSLLLLGVAAGLAGCSTPCDAPGRLCAPITSITSPASPPAAPVAAPRPAPAPPPARVETFAIAMPGAAGQSETAGTAMPSLSNGQATAPAADMDAIPSNTPLRVALLLPLRSDTLGQAAAAVKAGFLAAWERDRDGVTVTVADTGDATSDVLATYASAQEQADLIVGPLGRSAVGALAASPLLRKPTIALNTPEGYGNPGQSPLPPRMLAMGLSIEEEARQAANWAASEHPGASALVLATSTPWQRRIATAFASQWQRQGLAVRTVELGAANGYLNDPELVQLRARLQTDAPGLLFAALDAAQTRQLRGALEGALPEQPPIYGTSSLNPGNGSNFPTQELDGVRLLDLPWQLQADHPAVMVYPHPPQSEERKPGAADLERLYALGIDAYRVAREIGHHAGVRFQLDGVTGRLTVSFGLGPASFERIEQAAVYKNGVPQPVAP</sequence>
<dbReference type="CDD" id="cd06339">
    <property type="entry name" value="PBP1_YraM_LppC_lipoprotein-like"/>
    <property type="match status" value="1"/>
</dbReference>
<keyword evidence="4" id="KW-1185">Reference proteome</keyword>
<dbReference type="GO" id="GO:0030234">
    <property type="term" value="F:enzyme regulator activity"/>
    <property type="evidence" value="ECO:0007669"/>
    <property type="project" value="TreeGrafter"/>
</dbReference>
<dbReference type="GO" id="GO:0031241">
    <property type="term" value="C:periplasmic side of cell outer membrane"/>
    <property type="evidence" value="ECO:0007669"/>
    <property type="project" value="TreeGrafter"/>
</dbReference>
<keyword evidence="2" id="KW-0732">Signal</keyword>
<evidence type="ECO:0000256" key="2">
    <source>
        <dbReference type="SAM" id="SignalP"/>
    </source>
</evidence>
<evidence type="ECO:0000313" key="4">
    <source>
        <dbReference type="Proteomes" id="UP000534388"/>
    </source>
</evidence>